<sequence>MPRWVCCFALYLAIQGFSFAFAIAIDLRPSVVLSLYCHVRPARTFGHYRHTQSDMRKTYEKALGKSQGPSSSSLSAHCETDGTEAIMRVSAMPATFHDRFIIT</sequence>
<proteinExistence type="predicted"/>
<dbReference type="HOGENOM" id="CLU_2258231_0_0_11"/>
<protein>
    <submittedName>
        <fullName evidence="1">Uncharacterized protein</fullName>
    </submittedName>
</protein>
<dbReference type="AlphaFoldDB" id="A7A303"/>
<dbReference type="EMBL" id="AAXD02000018">
    <property type="protein sequence ID" value="EDN83286.1"/>
    <property type="molecule type" value="Genomic_DNA"/>
</dbReference>
<evidence type="ECO:0000313" key="2">
    <source>
        <dbReference type="Proteomes" id="UP000003773"/>
    </source>
</evidence>
<name>A7A303_BIFAD</name>
<reference evidence="1 2" key="2">
    <citation type="submission" date="2007-05" db="EMBL/GenBank/DDBJ databases">
        <title>Draft genome sequence of Bifidobacterium adolescentis (L2-32).</title>
        <authorList>
            <person name="Sudarsanam P."/>
            <person name="Ley R."/>
            <person name="Guruge J."/>
            <person name="Turnbaugh P.J."/>
            <person name="Mahowald M."/>
            <person name="Liep D."/>
            <person name="Gordon J."/>
        </authorList>
    </citation>
    <scope>NUCLEOTIDE SEQUENCE [LARGE SCALE GENOMIC DNA]</scope>
    <source>
        <strain evidence="1 2">L2-32</strain>
    </source>
</reference>
<comment type="caution">
    <text evidence="1">The sequence shown here is derived from an EMBL/GenBank/DDBJ whole genome shotgun (WGS) entry which is preliminary data.</text>
</comment>
<evidence type="ECO:0000313" key="1">
    <source>
        <dbReference type="EMBL" id="EDN83286.1"/>
    </source>
</evidence>
<reference evidence="1 2" key="1">
    <citation type="submission" date="2007-04" db="EMBL/GenBank/DDBJ databases">
        <authorList>
            <person name="Fulton L."/>
            <person name="Clifton S."/>
            <person name="Fulton B."/>
            <person name="Xu J."/>
            <person name="Minx P."/>
            <person name="Pepin K.H."/>
            <person name="Johnson M."/>
            <person name="Thiruvilangam P."/>
            <person name="Bhonagiri V."/>
            <person name="Nash W.E."/>
            <person name="Mardis E.R."/>
            <person name="Wilson R.K."/>
        </authorList>
    </citation>
    <scope>NUCLEOTIDE SEQUENCE [LARGE SCALE GENOMIC DNA]</scope>
    <source>
        <strain evidence="1 2">L2-32</strain>
    </source>
</reference>
<dbReference type="Proteomes" id="UP000003773">
    <property type="component" value="Unassembled WGS sequence"/>
</dbReference>
<organism evidence="1 2">
    <name type="scientific">Bifidobacterium adolescentis L2-32</name>
    <dbReference type="NCBI Taxonomy" id="411481"/>
    <lineage>
        <taxon>Bacteria</taxon>
        <taxon>Bacillati</taxon>
        <taxon>Actinomycetota</taxon>
        <taxon>Actinomycetes</taxon>
        <taxon>Bifidobacteriales</taxon>
        <taxon>Bifidobacteriaceae</taxon>
        <taxon>Bifidobacterium</taxon>
    </lineage>
</organism>
<gene>
    <name evidence="1" type="ORF">BIFADO_00190</name>
</gene>
<accession>A7A303</accession>